<keyword evidence="4" id="KW-1185">Reference proteome</keyword>
<dbReference type="Pfam" id="PF22547">
    <property type="entry name" value="2H-SAK"/>
    <property type="match status" value="1"/>
</dbReference>
<feature type="domain" description="Swiss Army Knife 2H phosphoesterase" evidence="2">
    <location>
        <begin position="71"/>
        <end position="216"/>
    </location>
</feature>
<dbReference type="OrthoDB" id="5545695at2759"/>
<reference evidence="3" key="1">
    <citation type="submission" date="2022-07" db="EMBL/GenBank/DDBJ databases">
        <title>Phylogenomic reconstructions and comparative analyses of Kickxellomycotina fungi.</title>
        <authorList>
            <person name="Reynolds N.K."/>
            <person name="Stajich J.E."/>
            <person name="Barry K."/>
            <person name="Grigoriev I.V."/>
            <person name="Crous P."/>
            <person name="Smith M.E."/>
        </authorList>
    </citation>
    <scope>NUCLEOTIDE SEQUENCE</scope>
    <source>
        <strain evidence="3">NBRC 100468</strain>
    </source>
</reference>
<dbReference type="EMBL" id="JANBPU010000006">
    <property type="protein sequence ID" value="KAJ1921235.1"/>
    <property type="molecule type" value="Genomic_DNA"/>
</dbReference>
<feature type="chain" id="PRO_5040892527" description="Swiss Army Knife 2H phosphoesterase domain-containing protein" evidence="1">
    <location>
        <begin position="25"/>
        <end position="235"/>
    </location>
</feature>
<dbReference type="AlphaFoldDB" id="A0A9W8A2R8"/>
<name>A0A9W8A2R8_9FUNG</name>
<accession>A0A9W8A2R8</accession>
<dbReference type="InterPro" id="IPR054498">
    <property type="entry name" value="2H-SAK"/>
</dbReference>
<proteinExistence type="predicted"/>
<evidence type="ECO:0000259" key="2">
    <source>
        <dbReference type="Pfam" id="PF22547"/>
    </source>
</evidence>
<dbReference type="Proteomes" id="UP001150538">
    <property type="component" value="Unassembled WGS sequence"/>
</dbReference>
<sequence length="235" mass="26034">MFVSASLLLLTLLVWFQVLHPAAGAPSLHGGKDSEIIYDPKAPVFHLSKEIYHHRDIPFKPQVGDGPFDTYLQLTLQYDPIKDLFSDLKETAGVGNITSRGEAHITVISPPEFANILSKVGITGNDINNIALKNHIQSAKFRAVCLGRVKGSLPTDKTNTQQELYSVVVDDVGGTMLKIRRDIYQLYRAKGGVGAFFSPEEFQPHITVGFTKKDLFPENGVFKGRNMCWAPINTH</sequence>
<keyword evidence="1" id="KW-0732">Signal</keyword>
<evidence type="ECO:0000313" key="3">
    <source>
        <dbReference type="EMBL" id="KAJ1921235.1"/>
    </source>
</evidence>
<organism evidence="3 4">
    <name type="scientific">Mycoemilia scoparia</name>
    <dbReference type="NCBI Taxonomy" id="417184"/>
    <lineage>
        <taxon>Eukaryota</taxon>
        <taxon>Fungi</taxon>
        <taxon>Fungi incertae sedis</taxon>
        <taxon>Zoopagomycota</taxon>
        <taxon>Kickxellomycotina</taxon>
        <taxon>Kickxellomycetes</taxon>
        <taxon>Kickxellales</taxon>
        <taxon>Kickxellaceae</taxon>
        <taxon>Mycoemilia</taxon>
    </lineage>
</organism>
<protein>
    <recommendedName>
        <fullName evidence="2">Swiss Army Knife 2H phosphoesterase domain-containing protein</fullName>
    </recommendedName>
</protein>
<evidence type="ECO:0000256" key="1">
    <source>
        <dbReference type="SAM" id="SignalP"/>
    </source>
</evidence>
<feature type="signal peptide" evidence="1">
    <location>
        <begin position="1"/>
        <end position="24"/>
    </location>
</feature>
<evidence type="ECO:0000313" key="4">
    <source>
        <dbReference type="Proteomes" id="UP001150538"/>
    </source>
</evidence>
<comment type="caution">
    <text evidence="3">The sequence shown here is derived from an EMBL/GenBank/DDBJ whole genome shotgun (WGS) entry which is preliminary data.</text>
</comment>
<gene>
    <name evidence="3" type="ORF">H4219_000834</name>
</gene>